<organism evidence="1 2">
    <name type="scientific">Dysosmobacter segnis</name>
    <dbReference type="NCBI Taxonomy" id="2763042"/>
    <lineage>
        <taxon>Bacteria</taxon>
        <taxon>Bacillati</taxon>
        <taxon>Bacillota</taxon>
        <taxon>Clostridia</taxon>
        <taxon>Eubacteriales</taxon>
        <taxon>Oscillospiraceae</taxon>
        <taxon>Dysosmobacter</taxon>
    </lineage>
</organism>
<dbReference type="SUPFAM" id="SSF53098">
    <property type="entry name" value="Ribonuclease H-like"/>
    <property type="match status" value="1"/>
</dbReference>
<evidence type="ECO:0000313" key="2">
    <source>
        <dbReference type="Proteomes" id="UP000620327"/>
    </source>
</evidence>
<proteinExistence type="predicted"/>
<dbReference type="InterPro" id="IPR012337">
    <property type="entry name" value="RNaseH-like_sf"/>
</dbReference>
<dbReference type="EMBL" id="JACOQI010000020">
    <property type="protein sequence ID" value="MBC5771642.1"/>
    <property type="molecule type" value="Genomic_DNA"/>
</dbReference>
<dbReference type="AlphaFoldDB" id="A0A923MJ23"/>
<protein>
    <submittedName>
        <fullName evidence="1">DNA polymerase elongation subunit (Family B)</fullName>
    </submittedName>
</protein>
<dbReference type="SUPFAM" id="SSF56672">
    <property type="entry name" value="DNA/RNA polymerases"/>
    <property type="match status" value="1"/>
</dbReference>
<gene>
    <name evidence="1" type="ORF">H8Z83_15180</name>
</gene>
<sequence>MFKHRGTGEYTVIHNDNDAIWQFLREQPLLCGFNNKAYDNFILKAVAADCTPQEVKALSEYLIDGGQGWQHPLMRGNPVFVTSFDIRDDMYEGLSLKACEGHLGMSVVESSVPFDLDRPLTDEELDETIFYCKHDVDATEKLVDLRQSYLQTKINLGRRVGISDEKALSCTNAKLTALMLNARRREWNDGRDYVYPPRLDVSIIPQEILDFFDTIHDKSIPDEVLFKTALTYKFGDFPCRYAWGGVHGSVKGYHGKSTVKRVIQNRDVSSLYPSLLELFQYLSRNVPDPHVFYNIRKERIQAKHDGNDQLAKDLKLPLNTVSGAQENRYNDLYDPLKTRSMRISGQLFLTMLLVQLLQACKSIVLLNFNTDGLMYEIDADEVPIVDSVCAAWEQTTGFELELDEIDEVWIKDVNNLILRKTNGKVKSVGSYVSYGATSKGAWQINNSMVIVKKALIDYFTKGVPVRETIMNSNDIMDFQIIAKAGSSYDGVVQKIGNREVQVQRVNRVYAVDPFKDRQWFGTLYALQGESYKKIGNIPDHCLVDNDNHLSFDEIDREWYIATTEKRIMDFLGEKRRRNTRRVNSIKKKLLEMLEV</sequence>
<comment type="caution">
    <text evidence="1">The sequence shown here is derived from an EMBL/GenBank/DDBJ whole genome shotgun (WGS) entry which is preliminary data.</text>
</comment>
<name>A0A923MJ23_9FIRM</name>
<dbReference type="Proteomes" id="UP000620327">
    <property type="component" value="Unassembled WGS sequence"/>
</dbReference>
<dbReference type="InterPro" id="IPR043502">
    <property type="entry name" value="DNA/RNA_pol_sf"/>
</dbReference>
<keyword evidence="2" id="KW-1185">Reference proteome</keyword>
<accession>A0A923MJ23</accession>
<reference evidence="1" key="1">
    <citation type="submission" date="2020-08" db="EMBL/GenBank/DDBJ databases">
        <title>Genome public.</title>
        <authorList>
            <person name="Liu C."/>
            <person name="Sun Q."/>
        </authorList>
    </citation>
    <scope>NUCLEOTIDE SEQUENCE</scope>
    <source>
        <strain evidence="1">BX15</strain>
    </source>
</reference>
<evidence type="ECO:0000313" key="1">
    <source>
        <dbReference type="EMBL" id="MBC5771642.1"/>
    </source>
</evidence>
<dbReference type="RefSeq" id="WP_187015834.1">
    <property type="nucleotide sequence ID" value="NZ_JACOQI010000020.1"/>
</dbReference>